<dbReference type="KEGG" id="hpel:HZS54_03585"/>
<keyword evidence="2" id="KW-1185">Reference proteome</keyword>
<evidence type="ECO:0000313" key="1">
    <source>
        <dbReference type="EMBL" id="QLH80772.1"/>
    </source>
</evidence>
<reference evidence="1 2" key="1">
    <citation type="submission" date="2020-07" db="EMBL/GenBank/DDBJ databases">
        <title>Halosimplex litoreum sp. nov. and Halosimplex rubrum sp. nov., isolated from different salt environments.</title>
        <authorList>
            <person name="Cui H."/>
        </authorList>
    </citation>
    <scope>NUCLEOTIDE SEQUENCE [LARGE SCALE GENOMIC DNA]</scope>
    <source>
        <strain evidence="1 2">R2</strain>
    </source>
</reference>
<accession>A0A7D5TQX9</accession>
<dbReference type="OrthoDB" id="35699at2157"/>
<dbReference type="EMBL" id="CP058909">
    <property type="protein sequence ID" value="QLH80772.1"/>
    <property type="molecule type" value="Genomic_DNA"/>
</dbReference>
<organism evidence="1 2">
    <name type="scientific">Halosimplex pelagicum</name>
    <dbReference type="NCBI Taxonomy" id="869886"/>
    <lineage>
        <taxon>Archaea</taxon>
        <taxon>Methanobacteriati</taxon>
        <taxon>Methanobacteriota</taxon>
        <taxon>Stenosarchaea group</taxon>
        <taxon>Halobacteria</taxon>
        <taxon>Halobacteriales</taxon>
        <taxon>Haloarculaceae</taxon>
        <taxon>Halosimplex</taxon>
    </lineage>
</organism>
<protein>
    <submittedName>
        <fullName evidence="1">GYD domain-containing protein</fullName>
    </submittedName>
</protein>
<dbReference type="Pfam" id="PF08734">
    <property type="entry name" value="GYD"/>
    <property type="match status" value="1"/>
</dbReference>
<sequence>MPTYITEVDVHGSEFQNAQELVRIWGAIREEVEELGGEVVDTHAVLGDYDFLIVYAVDDEEQAFQVTQAIERHGLDTKTMQGLPIDRIGELVDDV</sequence>
<proteinExistence type="predicted"/>
<dbReference type="InterPro" id="IPR014845">
    <property type="entry name" value="GYD/TTHA1554"/>
</dbReference>
<gene>
    <name evidence="1" type="ORF">HZS54_03585</name>
</gene>
<dbReference type="AlphaFoldDB" id="A0A7D5TQX9"/>
<dbReference type="Proteomes" id="UP000509346">
    <property type="component" value="Chromosome"/>
</dbReference>
<dbReference type="GeneID" id="56081640"/>
<name>A0A7D5TQX9_9EURY</name>
<evidence type="ECO:0000313" key="2">
    <source>
        <dbReference type="Proteomes" id="UP000509346"/>
    </source>
</evidence>
<dbReference type="RefSeq" id="WP_179920593.1">
    <property type="nucleotide sequence ID" value="NZ_CP058909.1"/>
</dbReference>